<evidence type="ECO:0000256" key="1">
    <source>
        <dbReference type="SAM" id="MobiDB-lite"/>
    </source>
</evidence>
<feature type="non-terminal residue" evidence="2">
    <location>
        <position position="85"/>
    </location>
</feature>
<keyword evidence="3" id="KW-1185">Reference proteome</keyword>
<protein>
    <submittedName>
        <fullName evidence="2">Uncharacterized protein</fullName>
    </submittedName>
</protein>
<dbReference type="EMBL" id="OW152814">
    <property type="protein sequence ID" value="CAH2050087.1"/>
    <property type="molecule type" value="Genomic_DNA"/>
</dbReference>
<dbReference type="Proteomes" id="UP000837857">
    <property type="component" value="Chromosome 2"/>
</dbReference>
<feature type="region of interest" description="Disordered" evidence="1">
    <location>
        <begin position="28"/>
        <end position="59"/>
    </location>
</feature>
<evidence type="ECO:0000313" key="3">
    <source>
        <dbReference type="Proteomes" id="UP000837857"/>
    </source>
</evidence>
<organism evidence="2 3">
    <name type="scientific">Iphiclides podalirius</name>
    <name type="common">scarce swallowtail</name>
    <dbReference type="NCBI Taxonomy" id="110791"/>
    <lineage>
        <taxon>Eukaryota</taxon>
        <taxon>Metazoa</taxon>
        <taxon>Ecdysozoa</taxon>
        <taxon>Arthropoda</taxon>
        <taxon>Hexapoda</taxon>
        <taxon>Insecta</taxon>
        <taxon>Pterygota</taxon>
        <taxon>Neoptera</taxon>
        <taxon>Endopterygota</taxon>
        <taxon>Lepidoptera</taxon>
        <taxon>Glossata</taxon>
        <taxon>Ditrysia</taxon>
        <taxon>Papilionoidea</taxon>
        <taxon>Papilionidae</taxon>
        <taxon>Papilioninae</taxon>
        <taxon>Iphiclides</taxon>
    </lineage>
</organism>
<evidence type="ECO:0000313" key="2">
    <source>
        <dbReference type="EMBL" id="CAH2050087.1"/>
    </source>
</evidence>
<accession>A0ABN8I7J3</accession>
<sequence length="85" mass="8847">MDGDVAGIKSVDPSEGRSCLRARIPRGYNSRKRGPAVSLAPSQAGADVTARPSTASAKFSRQPAMIDGVGEECASTEIAPRSDTR</sequence>
<proteinExistence type="predicted"/>
<gene>
    <name evidence="2" type="ORF">IPOD504_LOCUS7227</name>
</gene>
<name>A0ABN8I7J3_9NEOP</name>
<reference evidence="2" key="1">
    <citation type="submission" date="2022-03" db="EMBL/GenBank/DDBJ databases">
        <authorList>
            <person name="Martin H S."/>
        </authorList>
    </citation>
    <scope>NUCLEOTIDE SEQUENCE</scope>
</reference>